<name>A0A2X0SFV7_9PROT</name>
<dbReference type="EMBL" id="LS423452">
    <property type="protein sequence ID" value="SPS06271.1"/>
    <property type="molecule type" value="Genomic_DNA"/>
</dbReference>
<reference evidence="1" key="1">
    <citation type="submission" date="2018-05" db="EMBL/GenBank/DDBJ databases">
        <authorList>
            <person name="Lanie J.A."/>
            <person name="Ng W.-L."/>
            <person name="Kazmierczak K.M."/>
            <person name="Andrzejewski T.M."/>
            <person name="Davidsen T.M."/>
            <person name="Wayne K.J."/>
            <person name="Tettelin H."/>
            <person name="Glass J.I."/>
            <person name="Rusch D."/>
            <person name="Podicherti R."/>
            <person name="Tsui H.-C.T."/>
            <person name="Winkler M.E."/>
        </authorList>
    </citation>
    <scope>NUCLEOTIDE SEQUENCE</scope>
    <source>
        <strain evidence="1">KNB</strain>
    </source>
</reference>
<accession>A0A2X0SFV7</accession>
<dbReference type="AlphaFoldDB" id="A0A2X0SFV7"/>
<sequence>MYDMLVIPSHPDAISKIFSTMSFPQAVSWRHSGKAIQHHGIVEFSIDTQQSLFRLKNRLRPEIARLANGINGNPPDEYASRPVINI</sequence>
<protein>
    <submittedName>
        <fullName evidence="1">Uncharacterized protein</fullName>
    </submittedName>
</protein>
<evidence type="ECO:0000313" key="1">
    <source>
        <dbReference type="EMBL" id="SPS06271.1"/>
    </source>
</evidence>
<gene>
    <name evidence="1" type="ORF">NITFAB_1861</name>
</gene>
<proteinExistence type="predicted"/>
<organism evidence="1">
    <name type="scientific">Candidatus Nitrotoga fabula</name>
    <dbReference type="NCBI Taxonomy" id="2182327"/>
    <lineage>
        <taxon>Bacteria</taxon>
        <taxon>Pseudomonadati</taxon>
        <taxon>Pseudomonadota</taxon>
        <taxon>Betaproteobacteria</taxon>
        <taxon>Nitrosomonadales</taxon>
        <taxon>Gallionellaceae</taxon>
        <taxon>Candidatus Nitrotoga</taxon>
    </lineage>
</organism>